<dbReference type="PROSITE" id="PS51257">
    <property type="entry name" value="PROKAR_LIPOPROTEIN"/>
    <property type="match status" value="1"/>
</dbReference>
<dbReference type="RefSeq" id="WP_169524179.1">
    <property type="nucleotide sequence ID" value="NZ_JAAMPT010000207.1"/>
</dbReference>
<protein>
    <submittedName>
        <fullName evidence="1">Uncharacterized protein</fullName>
    </submittedName>
</protein>
<name>A0ABX1QVI5_9FLAO</name>
<dbReference type="EMBL" id="JAAMPT010000207">
    <property type="protein sequence ID" value="NMH25480.1"/>
    <property type="molecule type" value="Genomic_DNA"/>
</dbReference>
<comment type="caution">
    <text evidence="1">The sequence shown here is derived from an EMBL/GenBank/DDBJ whole genome shotgun (WGS) entry which is preliminary data.</text>
</comment>
<keyword evidence="2" id="KW-1185">Reference proteome</keyword>
<sequence length="144" mass="16080">MKHFLTLLSCLFLVTISCSDDDKKTVNSNCDKQALVFNDDNFQDVITANYMITNVVLNGDCLSVSVSSSGCSSDNWDMELISSTSILESFPVQRLVKVELDNEEACLAVFQKTISFDLAPFQVDGQNQVILNIDGWDEPISYQY</sequence>
<proteinExistence type="predicted"/>
<evidence type="ECO:0000313" key="2">
    <source>
        <dbReference type="Proteomes" id="UP000767947"/>
    </source>
</evidence>
<dbReference type="Proteomes" id="UP000767947">
    <property type="component" value="Unassembled WGS sequence"/>
</dbReference>
<evidence type="ECO:0000313" key="1">
    <source>
        <dbReference type="EMBL" id="NMH25480.1"/>
    </source>
</evidence>
<accession>A0ABX1QVI5</accession>
<reference evidence="1 2" key="1">
    <citation type="submission" date="2020-02" db="EMBL/GenBank/DDBJ databases">
        <title>Flavobacterium sp. genome.</title>
        <authorList>
            <person name="Jung H.S."/>
            <person name="Baek J.H."/>
            <person name="Jeon C.O."/>
        </authorList>
    </citation>
    <scope>NUCLEOTIDE SEQUENCE [LARGE SCALE GENOMIC DNA]</scope>
    <source>
        <strain evidence="1 2">SE-s27</strain>
    </source>
</reference>
<organism evidence="1 2">
    <name type="scientific">Flavobacterium solisilvae</name>
    <dbReference type="NCBI Taxonomy" id="1852019"/>
    <lineage>
        <taxon>Bacteria</taxon>
        <taxon>Pseudomonadati</taxon>
        <taxon>Bacteroidota</taxon>
        <taxon>Flavobacteriia</taxon>
        <taxon>Flavobacteriales</taxon>
        <taxon>Flavobacteriaceae</taxon>
        <taxon>Flavobacterium</taxon>
    </lineage>
</organism>
<gene>
    <name evidence="1" type="ORF">G6042_09390</name>
</gene>